<keyword evidence="4" id="KW-1185">Reference proteome</keyword>
<feature type="compositionally biased region" description="Basic and acidic residues" evidence="1">
    <location>
        <begin position="201"/>
        <end position="213"/>
    </location>
</feature>
<organism evidence="3 4">
    <name type="scientific">Actinocorallia longicatena</name>
    <dbReference type="NCBI Taxonomy" id="111803"/>
    <lineage>
        <taxon>Bacteria</taxon>
        <taxon>Bacillati</taxon>
        <taxon>Actinomycetota</taxon>
        <taxon>Actinomycetes</taxon>
        <taxon>Streptosporangiales</taxon>
        <taxon>Thermomonosporaceae</taxon>
        <taxon>Actinocorallia</taxon>
    </lineage>
</organism>
<accession>A0ABP6Q970</accession>
<feature type="region of interest" description="Disordered" evidence="1">
    <location>
        <begin position="49"/>
        <end position="79"/>
    </location>
</feature>
<feature type="domain" description="Excalibur calcium-binding" evidence="2">
    <location>
        <begin position="174"/>
        <end position="211"/>
    </location>
</feature>
<reference evidence="4" key="1">
    <citation type="journal article" date="2019" name="Int. J. Syst. Evol. Microbiol.">
        <title>The Global Catalogue of Microorganisms (GCM) 10K type strain sequencing project: providing services to taxonomists for standard genome sequencing and annotation.</title>
        <authorList>
            <consortium name="The Broad Institute Genomics Platform"/>
            <consortium name="The Broad Institute Genome Sequencing Center for Infectious Disease"/>
            <person name="Wu L."/>
            <person name="Ma J."/>
        </authorList>
    </citation>
    <scope>NUCLEOTIDE SEQUENCE [LARGE SCALE GENOMIC DNA]</scope>
    <source>
        <strain evidence="4">JCM 9377</strain>
    </source>
</reference>
<proteinExistence type="predicted"/>
<gene>
    <name evidence="3" type="ORF">GCM10010468_21260</name>
</gene>
<sequence>MYQSSHQPPRPSGGHRPLLIGCAVLLGLFAMVVACGAVVNGTTPQKPIQYSPAAGPEAATTAPEPSPTSTATSSLPPAPAVDAAARRACAAHVQAVALKAAGWPGKAAAKARAAKAAARASRVGRLAGSPGTTAVLSSWCRLHLPGVKAQPVPEKPKPRPSSASPTPRPATDPRFRTCREANAAGYGDYVRGEDPEYGWYQDRDGDGTVCETR</sequence>
<feature type="region of interest" description="Disordered" evidence="1">
    <location>
        <begin position="148"/>
        <end position="213"/>
    </location>
</feature>
<dbReference type="InterPro" id="IPR008613">
    <property type="entry name" value="Excalibur_Ca-bd_domain"/>
</dbReference>
<name>A0ABP6Q970_9ACTN</name>
<protein>
    <recommendedName>
        <fullName evidence="2">Excalibur calcium-binding domain-containing protein</fullName>
    </recommendedName>
</protein>
<evidence type="ECO:0000313" key="3">
    <source>
        <dbReference type="EMBL" id="GAA3205954.1"/>
    </source>
</evidence>
<evidence type="ECO:0000259" key="2">
    <source>
        <dbReference type="SMART" id="SM00894"/>
    </source>
</evidence>
<comment type="caution">
    <text evidence="3">The sequence shown here is derived from an EMBL/GenBank/DDBJ whole genome shotgun (WGS) entry which is preliminary data.</text>
</comment>
<dbReference type="Proteomes" id="UP001501237">
    <property type="component" value="Unassembled WGS sequence"/>
</dbReference>
<dbReference type="Pfam" id="PF05901">
    <property type="entry name" value="Excalibur"/>
    <property type="match status" value="1"/>
</dbReference>
<evidence type="ECO:0000256" key="1">
    <source>
        <dbReference type="SAM" id="MobiDB-lite"/>
    </source>
</evidence>
<feature type="compositionally biased region" description="Low complexity" evidence="1">
    <location>
        <begin position="51"/>
        <end position="79"/>
    </location>
</feature>
<dbReference type="RefSeq" id="WP_344825514.1">
    <property type="nucleotide sequence ID" value="NZ_BAAAUV010000004.1"/>
</dbReference>
<evidence type="ECO:0000313" key="4">
    <source>
        <dbReference type="Proteomes" id="UP001501237"/>
    </source>
</evidence>
<dbReference type="EMBL" id="BAAAUV010000004">
    <property type="protein sequence ID" value="GAA3205954.1"/>
    <property type="molecule type" value="Genomic_DNA"/>
</dbReference>
<dbReference type="SMART" id="SM00894">
    <property type="entry name" value="Excalibur"/>
    <property type="match status" value="1"/>
</dbReference>